<organism evidence="2 3">
    <name type="scientific">Sphingobacterium kyonggiense</name>
    <dbReference type="NCBI Taxonomy" id="714075"/>
    <lineage>
        <taxon>Bacteria</taxon>
        <taxon>Pseudomonadati</taxon>
        <taxon>Bacteroidota</taxon>
        <taxon>Sphingobacteriia</taxon>
        <taxon>Sphingobacteriales</taxon>
        <taxon>Sphingobacteriaceae</taxon>
        <taxon>Sphingobacterium</taxon>
    </lineage>
</organism>
<protein>
    <submittedName>
        <fullName evidence="2">Uncharacterized protein</fullName>
    </submittedName>
</protein>
<comment type="caution">
    <text evidence="2">The sequence shown here is derived from an EMBL/GenBank/DDBJ whole genome shotgun (WGS) entry which is preliminary data.</text>
</comment>
<dbReference type="RefSeq" id="WP_344672817.1">
    <property type="nucleotide sequence ID" value="NZ_BAAAZI010000003.1"/>
</dbReference>
<feature type="chain" id="PRO_5045475734" evidence="1">
    <location>
        <begin position="23"/>
        <end position="653"/>
    </location>
</feature>
<dbReference type="EMBL" id="BAAAZI010000003">
    <property type="protein sequence ID" value="GAA4131664.1"/>
    <property type="molecule type" value="Genomic_DNA"/>
</dbReference>
<reference evidence="3" key="1">
    <citation type="journal article" date="2019" name="Int. J. Syst. Evol. Microbiol.">
        <title>The Global Catalogue of Microorganisms (GCM) 10K type strain sequencing project: providing services to taxonomists for standard genome sequencing and annotation.</title>
        <authorList>
            <consortium name="The Broad Institute Genomics Platform"/>
            <consortium name="The Broad Institute Genome Sequencing Center for Infectious Disease"/>
            <person name="Wu L."/>
            <person name="Ma J."/>
        </authorList>
    </citation>
    <scope>NUCLEOTIDE SEQUENCE [LARGE SCALE GENOMIC DNA]</scope>
    <source>
        <strain evidence="3">JCM 16704</strain>
    </source>
</reference>
<keyword evidence="3" id="KW-1185">Reference proteome</keyword>
<accession>A0ABP7Y781</accession>
<keyword evidence="1" id="KW-0732">Signal</keyword>
<evidence type="ECO:0000313" key="2">
    <source>
        <dbReference type="EMBL" id="GAA4131664.1"/>
    </source>
</evidence>
<proteinExistence type="predicted"/>
<dbReference type="SUPFAM" id="SSF82171">
    <property type="entry name" value="DPP6 N-terminal domain-like"/>
    <property type="match status" value="1"/>
</dbReference>
<dbReference type="Proteomes" id="UP001500101">
    <property type="component" value="Unassembled WGS sequence"/>
</dbReference>
<feature type="signal peptide" evidence="1">
    <location>
        <begin position="1"/>
        <end position="22"/>
    </location>
</feature>
<gene>
    <name evidence="2" type="ORF">GCM10022216_01920</name>
</gene>
<sequence length="653" mass="73329">MKFKRLLLLAIATHFSVQYVQAQFINHGPQVFAAAIQGSHFIQDTKGDDYIFTVVRGLPAKLVGYHLKTNKMVLNSPLPGTDGSWDMEVSSDNTIYVSGNGKIYSYRLGDKDIRDLGFVLPDQKVVWDLVAGRNGKVYGGTYPGGQVFEYDPKSGFKDVGSGAIQEGEDYVRSIAYDPKTDKIYAGIGSHAGFVELNLKDKVKKQLLAEQDKDHEFVYDMELVSGLKGGDRIFAWFNSAKGVETFIYNLQTKSYEQRMAPIEIKSIVKEKNSQKVYYTSAGRVYVLDFAQKTPKAEEIARIEGRGRAAILDSQGNYKVLTASHKLFTIDVSNKMVLNEMLLDIPKAPISIQTIFWGPDQKVWSSGYLAGNHGTYDPKTGEHQDYPGLHQTEGMNNMGNTIYFGNYTKAEIYAYDVTKPWSTSKQNPKFLGAIQNQDRPFAVLPLERRREMLFGTITGYGQLGGAIAHLNVDTEKLESFVNVIPNHAIMSLIDYNGKIIGGTTIYGGLGAIPVEKRGKIFEWDPESKKVLWTDSIADYWSVSGLFIGPDQGLWGFADGTLFKYDLEKRKVVFKKEVYKYTSTPSHIWRNGLAVSHPNGLIYFTVTDKLYSYDPTKDELKELRDNASLMILGDKGEIYFRQGTDLWSYDPAKQNL</sequence>
<dbReference type="Gene3D" id="2.130.10.10">
    <property type="entry name" value="YVTN repeat-like/Quinoprotein amine dehydrogenase"/>
    <property type="match status" value="2"/>
</dbReference>
<evidence type="ECO:0000313" key="3">
    <source>
        <dbReference type="Proteomes" id="UP001500101"/>
    </source>
</evidence>
<evidence type="ECO:0000256" key="1">
    <source>
        <dbReference type="SAM" id="SignalP"/>
    </source>
</evidence>
<dbReference type="InterPro" id="IPR015943">
    <property type="entry name" value="WD40/YVTN_repeat-like_dom_sf"/>
</dbReference>
<dbReference type="SUPFAM" id="SSF63829">
    <property type="entry name" value="Calcium-dependent phosphotriesterase"/>
    <property type="match status" value="1"/>
</dbReference>
<name>A0ABP7Y781_9SPHI</name>